<evidence type="ECO:0000313" key="2">
    <source>
        <dbReference type="Proteomes" id="UP000179014"/>
    </source>
</evidence>
<dbReference type="STRING" id="1798474.A2118_00155"/>
<dbReference type="AlphaFoldDB" id="A0A1F6BSA6"/>
<comment type="caution">
    <text evidence="1">The sequence shown here is derived from an EMBL/GenBank/DDBJ whole genome shotgun (WGS) entry which is preliminary data.</text>
</comment>
<protein>
    <submittedName>
        <fullName evidence="1">Uncharacterized protein</fullName>
    </submittedName>
</protein>
<sequence>MNSKINQRLGELDRLVVRMRDSRVKSFPVTPMGWAAVVESCVRDIRATLAAESAKKPTVSTMN</sequence>
<name>A0A1F6BSA6_9BACT</name>
<accession>A0A1F6BSA6</accession>
<gene>
    <name evidence="1" type="ORF">A2118_00155</name>
</gene>
<dbReference type="Proteomes" id="UP000179014">
    <property type="component" value="Unassembled WGS sequence"/>
</dbReference>
<reference evidence="1 2" key="1">
    <citation type="journal article" date="2016" name="Nat. Commun.">
        <title>Thousands of microbial genomes shed light on interconnected biogeochemical processes in an aquifer system.</title>
        <authorList>
            <person name="Anantharaman K."/>
            <person name="Brown C.T."/>
            <person name="Hug L.A."/>
            <person name="Sharon I."/>
            <person name="Castelle C.J."/>
            <person name="Probst A.J."/>
            <person name="Thomas B.C."/>
            <person name="Singh A."/>
            <person name="Wilkins M.J."/>
            <person name="Karaoz U."/>
            <person name="Brodie E.L."/>
            <person name="Williams K.H."/>
            <person name="Hubbard S.S."/>
            <person name="Banfield J.F."/>
        </authorList>
    </citation>
    <scope>NUCLEOTIDE SEQUENCE [LARGE SCALE GENOMIC DNA]</scope>
</reference>
<evidence type="ECO:0000313" key="1">
    <source>
        <dbReference type="EMBL" id="OGG39821.1"/>
    </source>
</evidence>
<dbReference type="EMBL" id="MFKN01000040">
    <property type="protein sequence ID" value="OGG39821.1"/>
    <property type="molecule type" value="Genomic_DNA"/>
</dbReference>
<proteinExistence type="predicted"/>
<organism evidence="1 2">
    <name type="scientific">Candidatus Kaiserbacteria bacterium GWA2_50_9</name>
    <dbReference type="NCBI Taxonomy" id="1798474"/>
    <lineage>
        <taxon>Bacteria</taxon>
        <taxon>Candidatus Kaiseribacteriota</taxon>
    </lineage>
</organism>